<evidence type="ECO:0000313" key="2">
    <source>
        <dbReference type="Proteomes" id="UP001238496"/>
    </source>
</evidence>
<dbReference type="Proteomes" id="UP001238496">
    <property type="component" value="Unassembled WGS sequence"/>
</dbReference>
<protein>
    <submittedName>
        <fullName evidence="1">Carotenoid 1,2-hydratase</fullName>
        <ecNumber evidence="1">4.2.1.131</ecNumber>
    </submittedName>
</protein>
<proteinExistence type="predicted"/>
<dbReference type="CDD" id="cd21471">
    <property type="entry name" value="CrtC-like"/>
    <property type="match status" value="1"/>
</dbReference>
<comment type="caution">
    <text evidence="1">The sequence shown here is derived from an EMBL/GenBank/DDBJ whole genome shotgun (WGS) entry which is preliminary data.</text>
</comment>
<dbReference type="EMBL" id="JAUSUW010000001">
    <property type="protein sequence ID" value="MDQ0419406.1"/>
    <property type="molecule type" value="Genomic_DNA"/>
</dbReference>
<sequence length="279" mass="31539">MGSVFSPYYHFAGRRDPERHVAFNVALYGPPSNAWAMTERGRRDLRREPARLAIAASEFRARGEGFEIDFDEVFLPWPGHRLLPKRMSGSIVVEPRFVNSVSFDLDEAGDHQWLPVAPSSRITLRCPDLLDGGWSGEGYHDMNWGSRPLEADFRGWDWGQGHGSDGQSIILYDSVLADGARRSFGLRFDADGRMGTFAPPPRQPLARGFWGVEGGVACDMGTVPRVIRKLEDSPFYRRSLVTTHLAGDDIVMMHETLDCRRLSMPFVRLMLPFRMPRRG</sequence>
<keyword evidence="2" id="KW-1185">Reference proteome</keyword>
<reference evidence="1 2" key="1">
    <citation type="submission" date="2023-07" db="EMBL/GenBank/DDBJ databases">
        <title>Genomic Encyclopedia of Type Strains, Phase IV (KMG-IV): sequencing the most valuable type-strain genomes for metagenomic binning, comparative biology and taxonomic classification.</title>
        <authorList>
            <person name="Goeker M."/>
        </authorList>
    </citation>
    <scope>NUCLEOTIDE SEQUENCE [LARGE SCALE GENOMIC DNA]</scope>
    <source>
        <strain evidence="1 2">DSM 1111</strain>
    </source>
</reference>
<evidence type="ECO:0000313" key="1">
    <source>
        <dbReference type="EMBL" id="MDQ0419406.1"/>
    </source>
</evidence>
<dbReference type="EC" id="4.2.1.131" evidence="1"/>
<dbReference type="RefSeq" id="WP_307368784.1">
    <property type="nucleotide sequence ID" value="NZ_JAUSUW010000001.1"/>
</dbReference>
<keyword evidence="1" id="KW-0456">Lyase</keyword>
<organism evidence="1 2">
    <name type="scientific">Peteryoungia aggregata LMG 23059</name>
    <dbReference type="NCBI Taxonomy" id="1368425"/>
    <lineage>
        <taxon>Bacteria</taxon>
        <taxon>Pseudomonadati</taxon>
        <taxon>Pseudomonadota</taxon>
        <taxon>Alphaproteobacteria</taxon>
        <taxon>Hyphomicrobiales</taxon>
        <taxon>Rhizobiaceae</taxon>
        <taxon>Peteryoungia</taxon>
    </lineage>
</organism>
<name>A0ABU0G3R9_9HYPH</name>
<gene>
    <name evidence="1" type="ORF">J2045_000416</name>
</gene>
<dbReference type="SUPFAM" id="SSF159245">
    <property type="entry name" value="AttH-like"/>
    <property type="match status" value="1"/>
</dbReference>
<dbReference type="GO" id="GO:0016829">
    <property type="term" value="F:lyase activity"/>
    <property type="evidence" value="ECO:0007669"/>
    <property type="project" value="UniProtKB-KW"/>
</dbReference>
<accession>A0ABU0G3R9</accession>